<accession>A0A847RZW3</accession>
<dbReference type="AlphaFoldDB" id="A0A847RZW3"/>
<evidence type="ECO:0000313" key="2">
    <source>
        <dbReference type="Proteomes" id="UP000587991"/>
    </source>
</evidence>
<name>A0A847RZW3_9NEIS</name>
<dbReference type="EMBL" id="JABAIM010000004">
    <property type="protein sequence ID" value="NLR76640.1"/>
    <property type="molecule type" value="Genomic_DNA"/>
</dbReference>
<dbReference type="PANTHER" id="PTHR36931:SF1">
    <property type="entry name" value="UPF0153 PROTEIN YEIW"/>
    <property type="match status" value="1"/>
</dbReference>
<comment type="caution">
    <text evidence="1">The sequence shown here is derived from an EMBL/GenBank/DDBJ whole genome shotgun (WGS) entry which is preliminary data.</text>
</comment>
<dbReference type="InterPro" id="IPR005358">
    <property type="entry name" value="Puta_zinc/iron-chelating_dom"/>
</dbReference>
<dbReference type="PANTHER" id="PTHR36931">
    <property type="entry name" value="UPF0153 PROTEIN YEIW"/>
    <property type="match status" value="1"/>
</dbReference>
<proteinExistence type="predicted"/>
<reference evidence="1 2" key="1">
    <citation type="submission" date="2020-04" db="EMBL/GenBank/DDBJ databases">
        <title>Draft genome of Leeia sp. IMCC25680.</title>
        <authorList>
            <person name="Song J."/>
            <person name="Cho J.-C."/>
        </authorList>
    </citation>
    <scope>NUCLEOTIDE SEQUENCE [LARGE SCALE GENOMIC DNA]</scope>
    <source>
        <strain evidence="1 2">IMCC25680</strain>
    </source>
</reference>
<organism evidence="1 2">
    <name type="scientific">Leeia aquatica</name>
    <dbReference type="NCBI Taxonomy" id="2725557"/>
    <lineage>
        <taxon>Bacteria</taxon>
        <taxon>Pseudomonadati</taxon>
        <taxon>Pseudomonadota</taxon>
        <taxon>Betaproteobacteria</taxon>
        <taxon>Neisseriales</taxon>
        <taxon>Leeiaceae</taxon>
        <taxon>Leeia</taxon>
    </lineage>
</organism>
<dbReference type="InterPro" id="IPR052572">
    <property type="entry name" value="UPF0153_domain"/>
</dbReference>
<dbReference type="Pfam" id="PF03692">
    <property type="entry name" value="CxxCxxCC"/>
    <property type="match status" value="1"/>
</dbReference>
<sequence length="98" mass="10451">MPREATLSCSDFACRSGCAACCIAPSISSPIPGMPNGKPAGVHCVQLDEQLRCRLFGQPERPAVCSGLQPSPEMCGDSREQALRWLGYLEVVTTPPTD</sequence>
<protein>
    <submittedName>
        <fullName evidence="1">YkgJ family cysteine cluster protein</fullName>
    </submittedName>
</protein>
<keyword evidence="2" id="KW-1185">Reference proteome</keyword>
<dbReference type="Proteomes" id="UP000587991">
    <property type="component" value="Unassembled WGS sequence"/>
</dbReference>
<evidence type="ECO:0000313" key="1">
    <source>
        <dbReference type="EMBL" id="NLR76640.1"/>
    </source>
</evidence>
<gene>
    <name evidence="1" type="ORF">HF682_15845</name>
</gene>